<evidence type="ECO:0000256" key="7">
    <source>
        <dbReference type="ARBA" id="ARBA00022984"/>
    </source>
</evidence>
<feature type="active site" description="Nucleophile" evidence="9">
    <location>
        <position position="136"/>
    </location>
</feature>
<keyword evidence="8 9" id="KW-0961">Cell wall biogenesis/degradation</keyword>
<dbReference type="PROSITE" id="PS52029">
    <property type="entry name" value="LD_TPASE"/>
    <property type="match status" value="1"/>
</dbReference>
<evidence type="ECO:0000256" key="9">
    <source>
        <dbReference type="PROSITE-ProRule" id="PRU01373"/>
    </source>
</evidence>
<sequence>MPTPSLIEVSIADQALRLIECDTVTQFSISTALNGVGEQEGSGCTPRGWHRICAVIGQGQPEGSVFVGRRVTGEIYSAELAQAYPHRDWILSRILWLQGLEVGKNRFGSVDSQRRFIYIHGTPDTEPMGEAKSHGCIRMRNADVITLAERVSATTRVWIQEASFQRIRCINVP</sequence>
<organism evidence="11 12">
    <name type="scientific">Thalassolituus maritimus</name>
    <dbReference type="NCBI Taxonomy" id="484498"/>
    <lineage>
        <taxon>Bacteria</taxon>
        <taxon>Pseudomonadati</taxon>
        <taxon>Pseudomonadota</taxon>
        <taxon>Gammaproteobacteria</taxon>
        <taxon>Oceanospirillales</taxon>
        <taxon>Oceanospirillaceae</taxon>
        <taxon>Thalassolituus</taxon>
    </lineage>
</organism>
<dbReference type="EMBL" id="BAABWH010000004">
    <property type="protein sequence ID" value="GAA6145615.1"/>
    <property type="molecule type" value="Genomic_DNA"/>
</dbReference>
<comment type="caution">
    <text evidence="11">The sequence shown here is derived from an EMBL/GenBank/DDBJ whole genome shotgun (WGS) entry which is preliminary data.</text>
</comment>
<keyword evidence="4" id="KW-0808">Transferase</keyword>
<keyword evidence="3" id="KW-0328">Glycosyltransferase</keyword>
<evidence type="ECO:0000256" key="1">
    <source>
        <dbReference type="ARBA" id="ARBA00004752"/>
    </source>
</evidence>
<comment type="pathway">
    <text evidence="1 9">Cell wall biogenesis; peptidoglycan biosynthesis.</text>
</comment>
<evidence type="ECO:0000313" key="11">
    <source>
        <dbReference type="EMBL" id="GAA6145615.1"/>
    </source>
</evidence>
<evidence type="ECO:0000256" key="6">
    <source>
        <dbReference type="ARBA" id="ARBA00022960"/>
    </source>
</evidence>
<dbReference type="PANTHER" id="PTHR30582:SF24">
    <property type="entry name" value="L,D-TRANSPEPTIDASE ERFK_SRFK-RELATED"/>
    <property type="match status" value="1"/>
</dbReference>
<feature type="active site" description="Proton donor/acceptor" evidence="9">
    <location>
        <position position="120"/>
    </location>
</feature>
<evidence type="ECO:0000259" key="10">
    <source>
        <dbReference type="PROSITE" id="PS52029"/>
    </source>
</evidence>
<comment type="similarity">
    <text evidence="2">Belongs to the YkuD family.</text>
</comment>
<feature type="domain" description="L,D-TPase catalytic" evidence="10">
    <location>
        <begin position="5"/>
        <end position="160"/>
    </location>
</feature>
<reference evidence="11 12" key="1">
    <citation type="submission" date="2024-04" db="EMBL/GenBank/DDBJ databases">
        <title>Draft genome sequence of Thalassolituus maritimus NBRC 116585.</title>
        <authorList>
            <person name="Miyakawa T."/>
            <person name="Kusuya Y."/>
            <person name="Miura T."/>
        </authorList>
    </citation>
    <scope>NUCLEOTIDE SEQUENCE [LARGE SCALE GENOMIC DNA]</scope>
    <source>
        <strain evidence="11 12">5NW40-0001</strain>
    </source>
</reference>
<evidence type="ECO:0000256" key="5">
    <source>
        <dbReference type="ARBA" id="ARBA00022801"/>
    </source>
</evidence>
<accession>A0ABP9ZZP0</accession>
<keyword evidence="12" id="KW-1185">Reference proteome</keyword>
<evidence type="ECO:0000313" key="12">
    <source>
        <dbReference type="Proteomes" id="UP001481413"/>
    </source>
</evidence>
<dbReference type="CDD" id="cd16913">
    <property type="entry name" value="YkuD_like"/>
    <property type="match status" value="1"/>
</dbReference>
<dbReference type="RefSeq" id="WP_353294636.1">
    <property type="nucleotide sequence ID" value="NZ_BAABWH010000004.1"/>
</dbReference>
<keyword evidence="5" id="KW-0378">Hydrolase</keyword>
<evidence type="ECO:0000256" key="2">
    <source>
        <dbReference type="ARBA" id="ARBA00005992"/>
    </source>
</evidence>
<evidence type="ECO:0000256" key="3">
    <source>
        <dbReference type="ARBA" id="ARBA00022676"/>
    </source>
</evidence>
<dbReference type="InterPro" id="IPR050979">
    <property type="entry name" value="LD-transpeptidase"/>
</dbReference>
<name>A0ABP9ZZP0_9GAMM</name>
<keyword evidence="6 9" id="KW-0133">Cell shape</keyword>
<gene>
    <name evidence="11" type="primary">elsL</name>
    <name evidence="11" type="ORF">NBRC116585_17330</name>
</gene>
<dbReference type="Proteomes" id="UP001481413">
    <property type="component" value="Unassembled WGS sequence"/>
</dbReference>
<dbReference type="Pfam" id="PF03734">
    <property type="entry name" value="YkuD"/>
    <property type="match status" value="1"/>
</dbReference>
<dbReference type="InterPro" id="IPR038063">
    <property type="entry name" value="Transpep_catalytic_dom"/>
</dbReference>
<dbReference type="PANTHER" id="PTHR30582">
    <property type="entry name" value="L,D-TRANSPEPTIDASE"/>
    <property type="match status" value="1"/>
</dbReference>
<keyword evidence="7 9" id="KW-0573">Peptidoglycan synthesis</keyword>
<dbReference type="SUPFAM" id="SSF141523">
    <property type="entry name" value="L,D-transpeptidase catalytic domain-like"/>
    <property type="match status" value="1"/>
</dbReference>
<evidence type="ECO:0000256" key="8">
    <source>
        <dbReference type="ARBA" id="ARBA00023316"/>
    </source>
</evidence>
<protein>
    <submittedName>
        <fullName evidence="11">Cell wall-recycling L,D-carboxypeptidase ElsL</fullName>
    </submittedName>
</protein>
<proteinExistence type="inferred from homology"/>
<dbReference type="InterPro" id="IPR005490">
    <property type="entry name" value="LD_TPept_cat_dom"/>
</dbReference>
<dbReference type="Gene3D" id="2.40.440.10">
    <property type="entry name" value="L,D-transpeptidase catalytic domain-like"/>
    <property type="match status" value="1"/>
</dbReference>
<evidence type="ECO:0000256" key="4">
    <source>
        <dbReference type="ARBA" id="ARBA00022679"/>
    </source>
</evidence>